<feature type="domain" description="CCHC-type" evidence="3">
    <location>
        <begin position="198"/>
        <end position="214"/>
    </location>
</feature>
<keyword evidence="1" id="KW-0863">Zinc-finger</keyword>
<proteinExistence type="predicted"/>
<dbReference type="GO" id="GO:0002218">
    <property type="term" value="P:activation of innate immune response"/>
    <property type="evidence" value="ECO:0007669"/>
    <property type="project" value="InterPro"/>
</dbReference>
<feature type="compositionally biased region" description="Low complexity" evidence="2">
    <location>
        <begin position="442"/>
        <end position="453"/>
    </location>
</feature>
<dbReference type="Proteomes" id="UP001153636">
    <property type="component" value="Chromosome 3"/>
</dbReference>
<dbReference type="SUPFAM" id="SSF57756">
    <property type="entry name" value="Retrovirus zinc finger-like domains"/>
    <property type="match status" value="1"/>
</dbReference>
<evidence type="ECO:0000259" key="3">
    <source>
        <dbReference type="PROSITE" id="PS50158"/>
    </source>
</evidence>
<dbReference type="GO" id="GO:0003690">
    <property type="term" value="F:double-stranded DNA binding"/>
    <property type="evidence" value="ECO:0007669"/>
    <property type="project" value="InterPro"/>
</dbReference>
<reference evidence="4" key="1">
    <citation type="submission" date="2022-01" db="EMBL/GenBank/DDBJ databases">
        <authorList>
            <person name="King R."/>
        </authorList>
    </citation>
    <scope>NUCLEOTIDE SEQUENCE</scope>
</reference>
<dbReference type="PROSITE" id="PS50158">
    <property type="entry name" value="ZF_CCHC"/>
    <property type="match status" value="1"/>
</dbReference>
<name>A0A9P0GG80_9CUCU</name>
<keyword evidence="5" id="KW-1185">Reference proteome</keyword>
<feature type="compositionally biased region" description="Low complexity" evidence="2">
    <location>
        <begin position="366"/>
        <end position="378"/>
    </location>
</feature>
<keyword evidence="1" id="KW-0862">Zinc</keyword>
<dbReference type="GO" id="GO:0003723">
    <property type="term" value="F:RNA binding"/>
    <property type="evidence" value="ECO:0007669"/>
    <property type="project" value="InterPro"/>
</dbReference>
<dbReference type="OrthoDB" id="6776451at2759"/>
<dbReference type="EMBL" id="OV651815">
    <property type="protein sequence ID" value="CAH1108127.1"/>
    <property type="molecule type" value="Genomic_DNA"/>
</dbReference>
<feature type="compositionally biased region" description="Polar residues" evidence="2">
    <location>
        <begin position="18"/>
        <end position="30"/>
    </location>
</feature>
<feature type="region of interest" description="Disordered" evidence="2">
    <location>
        <begin position="1"/>
        <end position="33"/>
    </location>
</feature>
<feature type="compositionally biased region" description="Polar residues" evidence="2">
    <location>
        <begin position="454"/>
        <end position="468"/>
    </location>
</feature>
<keyword evidence="1" id="KW-0479">Metal-binding</keyword>
<evidence type="ECO:0000313" key="5">
    <source>
        <dbReference type="Proteomes" id="UP001153636"/>
    </source>
</evidence>
<gene>
    <name evidence="4" type="ORF">PSYICH_LOCUS9015</name>
</gene>
<dbReference type="InterPro" id="IPR001878">
    <property type="entry name" value="Znf_CCHC"/>
</dbReference>
<protein>
    <recommendedName>
        <fullName evidence="3">CCHC-type domain-containing protein</fullName>
    </recommendedName>
</protein>
<evidence type="ECO:0000256" key="1">
    <source>
        <dbReference type="PROSITE-ProRule" id="PRU00047"/>
    </source>
</evidence>
<sequence length="468" mass="52198">MITLNENQPLNADRDASSAPSNNQHQNYNTPAGKVTVAPVPRFLLVKRKDKDNAESFEKVSPFLIAKSIYGLIGDTNSIRKTKDGLIIHTKSDKQSSRMLNVTKLNDIDVIVTPHGTLNISKGVIYCKDLLNCPIEEILSNLEHEGVTDVRRLKRKINDQLEDTPNHILTFNKPNLPKEIKAAYYNLQVRPYIPPPTRCFNCQKFGHVSATCTKDKLCSCGLVPHEPQPCEQPIKCINCEGSHPAYSKTCPKYSTEAAILKIKITEKIPYIEAKRKVAVTLPRNISYATATNRPPNNTPAPVNTNDVIKQLTPNLEQLISKLITQEIQKAITNTSFPYTPFQYPPQPHYSSRPKRNRDSSEEDSITSETSVSQSQSQTEKPKTKKKKSRGWPRGKPRKVTTLSMDLDNPDPKLYPPGYSLDPSGSKLDPPGSKLDPPGFNFDLPGPNLDPPDLSSNTTASKNLQELNK</sequence>
<feature type="region of interest" description="Disordered" evidence="2">
    <location>
        <begin position="336"/>
        <end position="468"/>
    </location>
</feature>
<dbReference type="PANTHER" id="PTHR22639">
    <property type="entry name" value="GAG-RELATED PROTEIN"/>
    <property type="match status" value="1"/>
</dbReference>
<dbReference type="InterPro" id="IPR036875">
    <property type="entry name" value="Znf_CCHC_sf"/>
</dbReference>
<accession>A0A9P0GG80</accession>
<dbReference type="SMART" id="SM00343">
    <property type="entry name" value="ZnF_C2HC"/>
    <property type="match status" value="1"/>
</dbReference>
<dbReference type="PANTHER" id="PTHR22639:SF4">
    <property type="entry name" value="ZINC FINGER CCHC DOMAIN-CONTAINING PROTEIN 3"/>
    <property type="match status" value="1"/>
</dbReference>
<feature type="compositionally biased region" description="Basic residues" evidence="2">
    <location>
        <begin position="382"/>
        <end position="398"/>
    </location>
</feature>
<dbReference type="InterPro" id="IPR042509">
    <property type="entry name" value="ZCCHC3"/>
</dbReference>
<organism evidence="4 5">
    <name type="scientific">Psylliodes chrysocephalus</name>
    <dbReference type="NCBI Taxonomy" id="3402493"/>
    <lineage>
        <taxon>Eukaryota</taxon>
        <taxon>Metazoa</taxon>
        <taxon>Ecdysozoa</taxon>
        <taxon>Arthropoda</taxon>
        <taxon>Hexapoda</taxon>
        <taxon>Insecta</taxon>
        <taxon>Pterygota</taxon>
        <taxon>Neoptera</taxon>
        <taxon>Endopterygota</taxon>
        <taxon>Coleoptera</taxon>
        <taxon>Polyphaga</taxon>
        <taxon>Cucujiformia</taxon>
        <taxon>Chrysomeloidea</taxon>
        <taxon>Chrysomelidae</taxon>
        <taxon>Galerucinae</taxon>
        <taxon>Alticini</taxon>
        <taxon>Psylliodes</taxon>
    </lineage>
</organism>
<evidence type="ECO:0000313" key="4">
    <source>
        <dbReference type="EMBL" id="CAH1108127.1"/>
    </source>
</evidence>
<evidence type="ECO:0000256" key="2">
    <source>
        <dbReference type="SAM" id="MobiDB-lite"/>
    </source>
</evidence>
<dbReference type="AlphaFoldDB" id="A0A9P0GG80"/>
<feature type="compositionally biased region" description="Polar residues" evidence="2">
    <location>
        <begin position="1"/>
        <end position="10"/>
    </location>
</feature>
<dbReference type="GO" id="GO:0008270">
    <property type="term" value="F:zinc ion binding"/>
    <property type="evidence" value="ECO:0007669"/>
    <property type="project" value="UniProtKB-KW"/>
</dbReference>